<organism evidence="1">
    <name type="scientific">uncultured Aminicenantes bacterium</name>
    <dbReference type="NCBI Taxonomy" id="174294"/>
    <lineage>
        <taxon>Bacteria</taxon>
        <taxon>Candidatus Aminicenantota</taxon>
        <taxon>environmental samples</taxon>
    </lineage>
</organism>
<dbReference type="EMBL" id="AJ937765">
    <property type="protein sequence ID" value="CAI78574.1"/>
    <property type="molecule type" value="Genomic_DNA"/>
</dbReference>
<name>Q2YZZ1_9BACT</name>
<proteinExistence type="predicted"/>
<accession>Q2YZZ1</accession>
<reference evidence="1" key="1">
    <citation type="journal article" date="2005" name="Environ. Microbiol.">
        <title>Lateral gene transfer and phylogenetic assignment of environmental fosmid clones.</title>
        <authorList>
            <person name="Nesbo C.L."/>
            <person name="Boucher Y."/>
            <person name="Dlutek M."/>
            <person name="Doolittle F.W."/>
        </authorList>
    </citation>
    <scope>NUCLEOTIDE SEQUENCE</scope>
</reference>
<evidence type="ECO:0000313" key="1">
    <source>
        <dbReference type="EMBL" id="CAI78574.1"/>
    </source>
</evidence>
<sequence length="58" mass="6852">MFIGRSLPDQGGRATIIQNRVQIDYGRNLMYFVHMEVFMRHFNFNVGTALFINILKFL</sequence>
<protein>
    <submittedName>
        <fullName evidence="1">Uncharacterized protein</fullName>
    </submittedName>
</protein>
<dbReference type="AlphaFoldDB" id="Q2YZZ1"/>